<proteinExistence type="predicted"/>
<evidence type="ECO:0000313" key="3">
    <source>
        <dbReference type="Proteomes" id="UP000053859"/>
    </source>
</evidence>
<dbReference type="EMBL" id="DF968309">
    <property type="protein sequence ID" value="GAP49699.1"/>
    <property type="molecule type" value="Genomic_DNA"/>
</dbReference>
<organism evidence="2 3">
    <name type="scientific">Streptomyces azureus</name>
    <dbReference type="NCBI Taxonomy" id="146537"/>
    <lineage>
        <taxon>Bacteria</taxon>
        <taxon>Bacillati</taxon>
        <taxon>Actinomycetota</taxon>
        <taxon>Actinomycetes</taxon>
        <taxon>Kitasatosporales</taxon>
        <taxon>Streptomycetaceae</taxon>
        <taxon>Streptomyces</taxon>
    </lineage>
</organism>
<name>A0A0K8PQI3_STRAJ</name>
<feature type="region of interest" description="Disordered" evidence="1">
    <location>
        <begin position="76"/>
        <end position="125"/>
    </location>
</feature>
<gene>
    <name evidence="2" type="ORF">SAZU_4562</name>
</gene>
<dbReference type="PATRIC" id="fig|146537.3.peg.4797"/>
<sequence length="125" mass="13282">MVPTEARLTAPRETEMVFLIEGSSGRVSLRAELIAGADVVEDSEIAVSCMRLAGVCHAESGGADRCRRSELTAGVSRPGTGCYRREAESDPGAPVGNKKGLSPPINGGERLFAEQTLRPLTSPRW</sequence>
<keyword evidence="3" id="KW-1185">Reference proteome</keyword>
<evidence type="ECO:0000256" key="1">
    <source>
        <dbReference type="SAM" id="MobiDB-lite"/>
    </source>
</evidence>
<evidence type="ECO:0000313" key="2">
    <source>
        <dbReference type="EMBL" id="GAP49699.1"/>
    </source>
</evidence>
<protein>
    <submittedName>
        <fullName evidence="2">HlyD family secretion protein</fullName>
    </submittedName>
</protein>
<dbReference type="Proteomes" id="UP000053859">
    <property type="component" value="Unassembled WGS sequence"/>
</dbReference>
<reference evidence="2" key="1">
    <citation type="journal article" date="2015" name="Genome Announc.">
        <title>Draft Genome Sequence of Thiostrepton-Producing Streptomyces azureus ATCC 14921.</title>
        <authorList>
            <person name="Sakihara K."/>
            <person name="Maeda J."/>
            <person name="Tashiro K."/>
            <person name="Fujino Y."/>
            <person name="Kuhara S."/>
            <person name="Ohshima T."/>
            <person name="Ogata S."/>
            <person name="Doi K."/>
        </authorList>
    </citation>
    <scope>NUCLEOTIDE SEQUENCE [LARGE SCALE GENOMIC DNA]</scope>
    <source>
        <strain evidence="2">ATCC14921</strain>
    </source>
</reference>
<accession>A0A0K8PQI3</accession>
<dbReference type="AlphaFoldDB" id="A0A0K8PQI3"/>